<evidence type="ECO:0000256" key="8">
    <source>
        <dbReference type="SAM" id="Phobius"/>
    </source>
</evidence>
<keyword evidence="8" id="KW-1133">Transmembrane helix</keyword>
<name>A0A9J6C1R2_POLVA</name>
<evidence type="ECO:0000256" key="7">
    <source>
        <dbReference type="ARBA" id="ARBA00023136"/>
    </source>
</evidence>
<dbReference type="InterPro" id="IPR006629">
    <property type="entry name" value="LITAF"/>
</dbReference>
<dbReference type="EMBL" id="JADBJN010000002">
    <property type="protein sequence ID" value="KAG5675422.1"/>
    <property type="molecule type" value="Genomic_DNA"/>
</dbReference>
<keyword evidence="11" id="KW-1185">Reference proteome</keyword>
<evidence type="ECO:0000256" key="3">
    <source>
        <dbReference type="ARBA" id="ARBA00004630"/>
    </source>
</evidence>
<dbReference type="Pfam" id="PF10601">
    <property type="entry name" value="zf-LITAF-like"/>
    <property type="match status" value="1"/>
</dbReference>
<dbReference type="GO" id="GO:0005765">
    <property type="term" value="C:lysosomal membrane"/>
    <property type="evidence" value="ECO:0007669"/>
    <property type="project" value="UniProtKB-SubCell"/>
</dbReference>
<feature type="domain" description="LITAF" evidence="9">
    <location>
        <begin position="3"/>
        <end position="86"/>
    </location>
</feature>
<feature type="transmembrane region" description="Helical" evidence="8">
    <location>
        <begin position="45"/>
        <end position="64"/>
    </location>
</feature>
<keyword evidence="6" id="KW-0862">Zinc</keyword>
<proteinExistence type="inferred from homology"/>
<keyword evidence="7 8" id="KW-0472">Membrane</keyword>
<dbReference type="OrthoDB" id="5599753at2759"/>
<dbReference type="PANTHER" id="PTHR23292:SF14">
    <property type="entry name" value="FI16615P1-RELATED"/>
    <property type="match status" value="1"/>
</dbReference>
<reference evidence="10" key="1">
    <citation type="submission" date="2021-03" db="EMBL/GenBank/DDBJ databases">
        <title>Chromosome level genome of the anhydrobiotic midge Polypedilum vanderplanki.</title>
        <authorList>
            <person name="Yoshida Y."/>
            <person name="Kikawada T."/>
            <person name="Gusev O."/>
        </authorList>
    </citation>
    <scope>NUCLEOTIDE SEQUENCE</scope>
    <source>
        <strain evidence="10">NIAS01</strain>
        <tissue evidence="10">Whole body or cell culture</tissue>
    </source>
</reference>
<dbReference type="GO" id="GO:0008270">
    <property type="term" value="F:zinc ion binding"/>
    <property type="evidence" value="ECO:0007669"/>
    <property type="project" value="TreeGrafter"/>
</dbReference>
<comment type="similarity">
    <text evidence="4">Belongs to the CDIP1/LITAF family.</text>
</comment>
<dbReference type="PROSITE" id="PS51837">
    <property type="entry name" value="LITAF"/>
    <property type="match status" value="1"/>
</dbReference>
<evidence type="ECO:0000313" key="11">
    <source>
        <dbReference type="Proteomes" id="UP001107558"/>
    </source>
</evidence>
<keyword evidence="5" id="KW-0479">Metal-binding</keyword>
<dbReference type="Proteomes" id="UP001107558">
    <property type="component" value="Chromosome 2"/>
</dbReference>
<evidence type="ECO:0000256" key="6">
    <source>
        <dbReference type="ARBA" id="ARBA00022833"/>
    </source>
</evidence>
<gene>
    <name evidence="10" type="ORF">PVAND_005328</name>
</gene>
<sequence length="86" mass="9319">MDNRTVVVQQSGVSVGPQSTRLTCPSCHAVINSRVEHEASTKTHIIALVLCLLTGCLCCIPYCVDSCKNANHYCPNCQSFLGSYNN</sequence>
<accession>A0A9J6C1R2</accession>
<dbReference type="PANTHER" id="PTHR23292">
    <property type="entry name" value="LIPOPOLYSACCHARIDE-INDUCED TUMOR NECROSIS FACTOR-ALPHA FACTOR"/>
    <property type="match status" value="1"/>
</dbReference>
<evidence type="ECO:0000256" key="2">
    <source>
        <dbReference type="ARBA" id="ARBA00004481"/>
    </source>
</evidence>
<evidence type="ECO:0000256" key="5">
    <source>
        <dbReference type="ARBA" id="ARBA00022723"/>
    </source>
</evidence>
<evidence type="ECO:0000256" key="4">
    <source>
        <dbReference type="ARBA" id="ARBA00005975"/>
    </source>
</evidence>
<protein>
    <recommendedName>
        <fullName evidence="9">LITAF domain-containing protein</fullName>
    </recommendedName>
</protein>
<evidence type="ECO:0000256" key="1">
    <source>
        <dbReference type="ARBA" id="ARBA00004414"/>
    </source>
</evidence>
<evidence type="ECO:0000259" key="9">
    <source>
        <dbReference type="PROSITE" id="PS51837"/>
    </source>
</evidence>
<dbReference type="GO" id="GO:0031902">
    <property type="term" value="C:late endosome membrane"/>
    <property type="evidence" value="ECO:0007669"/>
    <property type="project" value="UniProtKB-SubCell"/>
</dbReference>
<dbReference type="AlphaFoldDB" id="A0A9J6C1R2"/>
<organism evidence="10 11">
    <name type="scientific">Polypedilum vanderplanki</name>
    <name type="common">Sleeping chironomid midge</name>
    <dbReference type="NCBI Taxonomy" id="319348"/>
    <lineage>
        <taxon>Eukaryota</taxon>
        <taxon>Metazoa</taxon>
        <taxon>Ecdysozoa</taxon>
        <taxon>Arthropoda</taxon>
        <taxon>Hexapoda</taxon>
        <taxon>Insecta</taxon>
        <taxon>Pterygota</taxon>
        <taxon>Neoptera</taxon>
        <taxon>Endopterygota</taxon>
        <taxon>Diptera</taxon>
        <taxon>Nematocera</taxon>
        <taxon>Chironomoidea</taxon>
        <taxon>Chironomidae</taxon>
        <taxon>Chironominae</taxon>
        <taxon>Polypedilum</taxon>
        <taxon>Polypedilum</taxon>
    </lineage>
</organism>
<dbReference type="InterPro" id="IPR037519">
    <property type="entry name" value="LITAF_fam"/>
</dbReference>
<dbReference type="SMART" id="SM00714">
    <property type="entry name" value="LITAF"/>
    <property type="match status" value="1"/>
</dbReference>
<comment type="caution">
    <text evidence="10">The sequence shown here is derived from an EMBL/GenBank/DDBJ whole genome shotgun (WGS) entry which is preliminary data.</text>
</comment>
<keyword evidence="8" id="KW-0812">Transmembrane</keyword>
<evidence type="ECO:0000313" key="10">
    <source>
        <dbReference type="EMBL" id="KAG5675422.1"/>
    </source>
</evidence>
<comment type="subcellular location">
    <subcellularLocation>
        <location evidence="2">Endosome membrane</location>
        <topology evidence="2">Peripheral membrane protein</topology>
    </subcellularLocation>
    <subcellularLocation>
        <location evidence="1">Late endosome membrane</location>
    </subcellularLocation>
    <subcellularLocation>
        <location evidence="3">Lysosome membrane</location>
        <topology evidence="3">Peripheral membrane protein</topology>
        <orientation evidence="3">Cytoplasmic side</orientation>
    </subcellularLocation>
</comment>